<name>A0A9Q2NWK0_9RHOB</name>
<dbReference type="SUPFAM" id="SSF46689">
    <property type="entry name" value="Homeodomain-like"/>
    <property type="match status" value="1"/>
</dbReference>
<dbReference type="PROSITE" id="PS50045">
    <property type="entry name" value="SIGMA54_INTERACT_4"/>
    <property type="match status" value="1"/>
</dbReference>
<feature type="domain" description="Response regulatory" evidence="6">
    <location>
        <begin position="6"/>
        <end position="122"/>
    </location>
</feature>
<dbReference type="GO" id="GO:0005524">
    <property type="term" value="F:ATP binding"/>
    <property type="evidence" value="ECO:0007669"/>
    <property type="project" value="UniProtKB-KW"/>
</dbReference>
<accession>A0A9Q2NWK0</accession>
<keyword evidence="3" id="KW-0902">Two-component regulatory system</keyword>
<dbReference type="RefSeq" id="WP_138487883.1">
    <property type="nucleotide sequence ID" value="NZ_JAFBWU010000032.1"/>
</dbReference>
<dbReference type="PROSITE" id="PS50110">
    <property type="entry name" value="RESPONSE_REGULATORY"/>
    <property type="match status" value="1"/>
</dbReference>
<dbReference type="Pfam" id="PF14532">
    <property type="entry name" value="Sigma54_activ_2"/>
    <property type="match status" value="1"/>
</dbReference>
<dbReference type="InterPro" id="IPR027417">
    <property type="entry name" value="P-loop_NTPase"/>
</dbReference>
<dbReference type="Pfam" id="PF02954">
    <property type="entry name" value="HTH_8"/>
    <property type="match status" value="1"/>
</dbReference>
<keyword evidence="1" id="KW-0547">Nucleotide-binding</keyword>
<dbReference type="AlphaFoldDB" id="A0A9Q2NWK0"/>
<proteinExistence type="predicted"/>
<keyword evidence="2" id="KW-0067">ATP-binding</keyword>
<dbReference type="SUPFAM" id="SSF52172">
    <property type="entry name" value="CheY-like"/>
    <property type="match status" value="1"/>
</dbReference>
<dbReference type="Gene3D" id="3.40.50.2300">
    <property type="match status" value="1"/>
</dbReference>
<dbReference type="SUPFAM" id="SSF52540">
    <property type="entry name" value="P-loop containing nucleoside triphosphate hydrolases"/>
    <property type="match status" value="1"/>
</dbReference>
<reference evidence="7 10" key="1">
    <citation type="submission" date="2021-01" db="EMBL/GenBank/DDBJ databases">
        <title>Diatom-associated Roseobacters Show Island Model of Population Structure.</title>
        <authorList>
            <person name="Qu L."/>
            <person name="Feng X."/>
            <person name="Chen Y."/>
            <person name="Li L."/>
            <person name="Wang X."/>
            <person name="Hu Z."/>
            <person name="Wang H."/>
            <person name="Luo H."/>
        </authorList>
    </citation>
    <scope>NUCLEOTIDE SEQUENCE</scope>
    <source>
        <strain evidence="8 10">CC28-63</strain>
        <strain evidence="7">CC28-69</strain>
    </source>
</reference>
<evidence type="ECO:0000313" key="10">
    <source>
        <dbReference type="Proteomes" id="UP000809440"/>
    </source>
</evidence>
<dbReference type="InterPro" id="IPR009057">
    <property type="entry name" value="Homeodomain-like_sf"/>
</dbReference>
<comment type="caution">
    <text evidence="7">The sequence shown here is derived from an EMBL/GenBank/DDBJ whole genome shotgun (WGS) entry which is preliminary data.</text>
</comment>
<evidence type="ECO:0000259" key="6">
    <source>
        <dbReference type="PROSITE" id="PS50110"/>
    </source>
</evidence>
<dbReference type="Pfam" id="PF00072">
    <property type="entry name" value="Response_reg"/>
    <property type="match status" value="1"/>
</dbReference>
<dbReference type="InterPro" id="IPR002078">
    <property type="entry name" value="Sigma_54_int"/>
</dbReference>
<dbReference type="GO" id="GO:0000160">
    <property type="term" value="P:phosphorelay signal transduction system"/>
    <property type="evidence" value="ECO:0007669"/>
    <property type="project" value="UniProtKB-KW"/>
</dbReference>
<dbReference type="GO" id="GO:0043565">
    <property type="term" value="F:sequence-specific DNA binding"/>
    <property type="evidence" value="ECO:0007669"/>
    <property type="project" value="InterPro"/>
</dbReference>
<dbReference type="PANTHER" id="PTHR32071">
    <property type="entry name" value="TRANSCRIPTIONAL REGULATORY PROTEIN"/>
    <property type="match status" value="1"/>
</dbReference>
<sequence>MLRNRYIVLVEDDEIMGGSLLQRLELEGAQVLWLKQMVRALGAIRTPKRPIDAVICDIGLPDGSGEELFSTLARTAIPPPFLFITGQGGIGQAVRLIKSGAADYVTKPFDMAVFLERLSLLVETHEKPLQDDDFPPVLGVSVAARRIEGLIVKAAKTSQPALIRGGPGTGKDLVARRIHDLSDRSAAPFVSVNLAREADAETALFSPACGFNGIGEGTLFINAVSRMTAQTQSRVLERLDRSFDGRLISACGNDLEALIGQGAFNSELFYRLSRIEIPIPPLNTRPEDAVWLLQRLFRKLAPRHAPGLVGIGALCEEAVRTHDWPGGGRDLRARLLRGLAMATGPLLQPSDLFPERLAGPDDMMSLAQAREAAEKAQIIAALDRTDGQIGEAAKLLRIARTTLWEKMQKLGLSGS</sequence>
<evidence type="ECO:0000256" key="2">
    <source>
        <dbReference type="ARBA" id="ARBA00022840"/>
    </source>
</evidence>
<protein>
    <submittedName>
        <fullName evidence="7">Sigma-54-dependent Fis family transcriptional regulator</fullName>
    </submittedName>
</protein>
<dbReference type="InterPro" id="IPR002197">
    <property type="entry name" value="HTH_Fis"/>
</dbReference>
<evidence type="ECO:0000256" key="3">
    <source>
        <dbReference type="ARBA" id="ARBA00023012"/>
    </source>
</evidence>
<dbReference type="PANTHER" id="PTHR32071:SF122">
    <property type="entry name" value="SIGMA FACTOR"/>
    <property type="match status" value="1"/>
</dbReference>
<evidence type="ECO:0000313" key="7">
    <source>
        <dbReference type="EMBL" id="MBM2415199.1"/>
    </source>
</evidence>
<dbReference type="PRINTS" id="PR01590">
    <property type="entry name" value="HTHFIS"/>
</dbReference>
<feature type="modified residue" description="4-aspartylphosphate" evidence="4">
    <location>
        <position position="57"/>
    </location>
</feature>
<feature type="domain" description="Sigma-54 factor interaction" evidence="5">
    <location>
        <begin position="137"/>
        <end position="340"/>
    </location>
</feature>
<dbReference type="EMBL" id="JAFBXF010000032">
    <property type="protein sequence ID" value="MBM2419873.1"/>
    <property type="molecule type" value="Genomic_DNA"/>
</dbReference>
<dbReference type="Gene3D" id="1.10.8.60">
    <property type="match status" value="1"/>
</dbReference>
<organism evidence="7 9">
    <name type="scientific">Marivita cryptomonadis</name>
    <dbReference type="NCBI Taxonomy" id="505252"/>
    <lineage>
        <taxon>Bacteria</taxon>
        <taxon>Pseudomonadati</taxon>
        <taxon>Pseudomonadota</taxon>
        <taxon>Alphaproteobacteria</taxon>
        <taxon>Rhodobacterales</taxon>
        <taxon>Roseobacteraceae</taxon>
        <taxon>Marivita</taxon>
    </lineage>
</organism>
<dbReference type="InterPro" id="IPR001789">
    <property type="entry name" value="Sig_transdc_resp-reg_receiver"/>
</dbReference>
<keyword evidence="10" id="KW-1185">Reference proteome</keyword>
<evidence type="ECO:0000256" key="4">
    <source>
        <dbReference type="PROSITE-ProRule" id="PRU00169"/>
    </source>
</evidence>
<keyword evidence="4" id="KW-0597">Phosphoprotein</keyword>
<dbReference type="EMBL" id="JAFBXE010000032">
    <property type="protein sequence ID" value="MBM2415199.1"/>
    <property type="molecule type" value="Genomic_DNA"/>
</dbReference>
<evidence type="ECO:0000313" key="8">
    <source>
        <dbReference type="EMBL" id="MBM2419873.1"/>
    </source>
</evidence>
<dbReference type="Proteomes" id="UP000755667">
    <property type="component" value="Unassembled WGS sequence"/>
</dbReference>
<dbReference type="InterPro" id="IPR011006">
    <property type="entry name" value="CheY-like_superfamily"/>
</dbReference>
<evidence type="ECO:0000313" key="9">
    <source>
        <dbReference type="Proteomes" id="UP000755667"/>
    </source>
</evidence>
<dbReference type="CDD" id="cd00009">
    <property type="entry name" value="AAA"/>
    <property type="match status" value="1"/>
</dbReference>
<dbReference type="Gene3D" id="1.10.10.60">
    <property type="entry name" value="Homeodomain-like"/>
    <property type="match status" value="1"/>
</dbReference>
<dbReference type="GO" id="GO:0006355">
    <property type="term" value="P:regulation of DNA-templated transcription"/>
    <property type="evidence" value="ECO:0007669"/>
    <property type="project" value="InterPro"/>
</dbReference>
<dbReference type="Gene3D" id="3.40.50.300">
    <property type="entry name" value="P-loop containing nucleotide triphosphate hydrolases"/>
    <property type="match status" value="1"/>
</dbReference>
<evidence type="ECO:0000259" key="5">
    <source>
        <dbReference type="PROSITE" id="PS50045"/>
    </source>
</evidence>
<gene>
    <name evidence="7" type="ORF">JQX41_23090</name>
    <name evidence="8" type="ORF">JQX48_23125</name>
</gene>
<dbReference type="Proteomes" id="UP000809440">
    <property type="component" value="Unassembled WGS sequence"/>
</dbReference>
<dbReference type="SMART" id="SM00448">
    <property type="entry name" value="REC"/>
    <property type="match status" value="1"/>
</dbReference>
<evidence type="ECO:0000256" key="1">
    <source>
        <dbReference type="ARBA" id="ARBA00022741"/>
    </source>
</evidence>